<evidence type="ECO:0000256" key="10">
    <source>
        <dbReference type="ARBA" id="ARBA00064337"/>
    </source>
</evidence>
<dbReference type="AlphaFoldDB" id="A0A0K6G6D9"/>
<dbReference type="Gene3D" id="1.10.1420.10">
    <property type="match status" value="2"/>
</dbReference>
<evidence type="ECO:0000259" key="12">
    <source>
        <dbReference type="PROSITE" id="PS00486"/>
    </source>
</evidence>
<dbReference type="Gene3D" id="3.40.1170.10">
    <property type="entry name" value="DNA repair protein MutS, domain I"/>
    <property type="match status" value="1"/>
</dbReference>
<dbReference type="FunFam" id="3.30.420.110:FF:000002">
    <property type="entry name" value="DNA mismatch repair protein"/>
    <property type="match status" value="1"/>
</dbReference>
<dbReference type="InterPro" id="IPR027417">
    <property type="entry name" value="P-loop_NTPase"/>
</dbReference>
<dbReference type="GO" id="GO:0051053">
    <property type="term" value="P:negative regulation of DNA metabolic process"/>
    <property type="evidence" value="ECO:0007669"/>
    <property type="project" value="UniProtKB-ARBA"/>
</dbReference>
<dbReference type="Pfam" id="PF00488">
    <property type="entry name" value="MutS_V"/>
    <property type="match status" value="1"/>
</dbReference>
<evidence type="ECO:0000256" key="5">
    <source>
        <dbReference type="ARBA" id="ARBA00022763"/>
    </source>
</evidence>
<comment type="similarity">
    <text evidence="2">Belongs to the DNA mismatch repair MutS family.</text>
</comment>
<dbReference type="GO" id="GO:0006298">
    <property type="term" value="P:mismatch repair"/>
    <property type="evidence" value="ECO:0007669"/>
    <property type="project" value="InterPro"/>
</dbReference>
<reference evidence="13 14" key="1">
    <citation type="submission" date="2015-07" db="EMBL/GenBank/DDBJ databases">
        <authorList>
            <person name="Noorani M."/>
        </authorList>
    </citation>
    <scope>NUCLEOTIDE SEQUENCE [LARGE SCALE GENOMIC DNA]</scope>
    <source>
        <strain evidence="13">BBA 69670</strain>
    </source>
</reference>
<dbReference type="InterPro" id="IPR007860">
    <property type="entry name" value="DNA_mmatch_repair_MutS_con_dom"/>
</dbReference>
<keyword evidence="5" id="KW-0227">DNA damage</keyword>
<dbReference type="Pfam" id="PF05190">
    <property type="entry name" value="MutS_IV"/>
    <property type="match status" value="1"/>
</dbReference>
<dbReference type="CDD" id="cd03285">
    <property type="entry name" value="ABC_MSH2_euk"/>
    <property type="match status" value="1"/>
</dbReference>
<dbReference type="InterPro" id="IPR036187">
    <property type="entry name" value="DNA_mismatch_repair_MutS_sf"/>
</dbReference>
<dbReference type="PIRSF" id="PIRSF005813">
    <property type="entry name" value="MSH2"/>
    <property type="match status" value="1"/>
</dbReference>
<keyword evidence="7" id="KW-0238">DNA-binding</keyword>
<dbReference type="Gene3D" id="3.40.50.300">
    <property type="entry name" value="P-loop containing nucleotide triphosphate hydrolases"/>
    <property type="match status" value="1"/>
</dbReference>
<evidence type="ECO:0000313" key="14">
    <source>
        <dbReference type="Proteomes" id="UP000044841"/>
    </source>
</evidence>
<accession>A0A0K6G6D9</accession>
<dbReference type="Gene3D" id="3.30.420.110">
    <property type="entry name" value="MutS, connector domain"/>
    <property type="match status" value="1"/>
</dbReference>
<comment type="subcellular location">
    <subcellularLocation>
        <location evidence="1">Nucleus</location>
    </subcellularLocation>
</comment>
<feature type="domain" description="DNA mismatch repair proteins mutS family" evidence="12">
    <location>
        <begin position="714"/>
        <end position="730"/>
    </location>
</feature>
<dbReference type="GO" id="GO:0140664">
    <property type="term" value="F:ATP-dependent DNA damage sensor activity"/>
    <property type="evidence" value="ECO:0007669"/>
    <property type="project" value="InterPro"/>
</dbReference>
<dbReference type="InterPro" id="IPR032642">
    <property type="entry name" value="Msh2_ATP-bd"/>
</dbReference>
<evidence type="ECO:0000256" key="1">
    <source>
        <dbReference type="ARBA" id="ARBA00004123"/>
    </source>
</evidence>
<dbReference type="Proteomes" id="UP000044841">
    <property type="component" value="Unassembled WGS sequence"/>
</dbReference>
<keyword evidence="4" id="KW-0547">Nucleotide-binding</keyword>
<dbReference type="SMART" id="SM00534">
    <property type="entry name" value="MUTSac"/>
    <property type="match status" value="1"/>
</dbReference>
<evidence type="ECO:0000256" key="3">
    <source>
        <dbReference type="ARBA" id="ARBA00019549"/>
    </source>
</evidence>
<dbReference type="GO" id="GO:0030983">
    <property type="term" value="F:mismatched DNA binding"/>
    <property type="evidence" value="ECO:0007669"/>
    <property type="project" value="InterPro"/>
</dbReference>
<keyword evidence="14" id="KW-1185">Reference proteome</keyword>
<dbReference type="FunFam" id="1.10.1420.10:FF:000015">
    <property type="entry name" value="DNA mismatch repair protein Msh2"/>
    <property type="match status" value="1"/>
</dbReference>
<comment type="subunit">
    <text evidence="10">Heterodimer of msh2 and msh6.</text>
</comment>
<evidence type="ECO:0000256" key="7">
    <source>
        <dbReference type="ARBA" id="ARBA00023125"/>
    </source>
</evidence>
<evidence type="ECO:0000256" key="8">
    <source>
        <dbReference type="ARBA" id="ARBA00023204"/>
    </source>
</evidence>
<organism evidence="13 14">
    <name type="scientific">Rhizoctonia solani</name>
    <dbReference type="NCBI Taxonomy" id="456999"/>
    <lineage>
        <taxon>Eukaryota</taxon>
        <taxon>Fungi</taxon>
        <taxon>Dikarya</taxon>
        <taxon>Basidiomycota</taxon>
        <taxon>Agaricomycotina</taxon>
        <taxon>Agaricomycetes</taxon>
        <taxon>Cantharellales</taxon>
        <taxon>Ceratobasidiaceae</taxon>
        <taxon>Rhizoctonia</taxon>
    </lineage>
</organism>
<dbReference type="FunFam" id="3.40.1170.10:FF:000003">
    <property type="entry name" value="DNA mismatch repair protein"/>
    <property type="match status" value="1"/>
</dbReference>
<dbReference type="PROSITE" id="PS00486">
    <property type="entry name" value="DNA_MISMATCH_REPAIR_2"/>
    <property type="match status" value="1"/>
</dbReference>
<evidence type="ECO:0000313" key="13">
    <source>
        <dbReference type="EMBL" id="CUA74041.1"/>
    </source>
</evidence>
<protein>
    <recommendedName>
        <fullName evidence="11">DNA mismatch repair protein MSH2</fullName>
    </recommendedName>
    <alternativeName>
        <fullName evidence="3">DNA mismatch repair protein Msh2</fullName>
    </alternativeName>
</protein>
<dbReference type="FunFam" id="1.10.1420.10:FF:000017">
    <property type="entry name" value="DNA mismatch repair protein Msh2"/>
    <property type="match status" value="1"/>
</dbReference>
<dbReference type="InterPro" id="IPR000432">
    <property type="entry name" value="DNA_mismatch_repair_MutS_C"/>
</dbReference>
<dbReference type="InterPro" id="IPR007861">
    <property type="entry name" value="DNA_mismatch_repair_MutS_clamp"/>
</dbReference>
<dbReference type="Pfam" id="PF01624">
    <property type="entry name" value="MutS_I"/>
    <property type="match status" value="1"/>
</dbReference>
<keyword evidence="8" id="KW-0234">DNA repair</keyword>
<gene>
    <name evidence="13" type="ORF">RSOLAG22IIIB_05391</name>
</gene>
<dbReference type="InterPro" id="IPR045076">
    <property type="entry name" value="MutS"/>
</dbReference>
<dbReference type="GO" id="GO:0006312">
    <property type="term" value="P:mitotic recombination"/>
    <property type="evidence" value="ECO:0007669"/>
    <property type="project" value="TreeGrafter"/>
</dbReference>
<dbReference type="SMART" id="SM00533">
    <property type="entry name" value="MUTSd"/>
    <property type="match status" value="1"/>
</dbReference>
<dbReference type="Pfam" id="PF05188">
    <property type="entry name" value="MutS_II"/>
    <property type="match status" value="1"/>
</dbReference>
<dbReference type="GO" id="GO:0005524">
    <property type="term" value="F:ATP binding"/>
    <property type="evidence" value="ECO:0007669"/>
    <property type="project" value="UniProtKB-KW"/>
</dbReference>
<evidence type="ECO:0000256" key="2">
    <source>
        <dbReference type="ARBA" id="ARBA00006271"/>
    </source>
</evidence>
<dbReference type="GO" id="GO:0032301">
    <property type="term" value="C:MutSalpha complex"/>
    <property type="evidence" value="ECO:0007669"/>
    <property type="project" value="TreeGrafter"/>
</dbReference>
<keyword evidence="6" id="KW-0067">ATP-binding</keyword>
<dbReference type="InterPro" id="IPR007696">
    <property type="entry name" value="DNA_mismatch_repair_MutS_core"/>
</dbReference>
<name>A0A0K6G6D9_9AGAM</name>
<dbReference type="PANTHER" id="PTHR11361:SF35">
    <property type="entry name" value="DNA MISMATCH REPAIR PROTEIN MSH2"/>
    <property type="match status" value="1"/>
</dbReference>
<dbReference type="InterPro" id="IPR007695">
    <property type="entry name" value="DNA_mismatch_repair_MutS-lik_N"/>
</dbReference>
<keyword evidence="9" id="KW-0539">Nucleus</keyword>
<dbReference type="SUPFAM" id="SSF48334">
    <property type="entry name" value="DNA repair protein MutS, domain III"/>
    <property type="match status" value="1"/>
</dbReference>
<dbReference type="EMBL" id="CYGV01001401">
    <property type="protein sequence ID" value="CUA74041.1"/>
    <property type="molecule type" value="Genomic_DNA"/>
</dbReference>
<evidence type="ECO:0000256" key="9">
    <source>
        <dbReference type="ARBA" id="ARBA00023242"/>
    </source>
</evidence>
<proteinExistence type="inferred from homology"/>
<dbReference type="SUPFAM" id="SSF53150">
    <property type="entry name" value="DNA repair protein MutS, domain II"/>
    <property type="match status" value="1"/>
</dbReference>
<dbReference type="InterPro" id="IPR011184">
    <property type="entry name" value="DNA_mismatch_repair_Msh2"/>
</dbReference>
<dbReference type="InterPro" id="IPR036678">
    <property type="entry name" value="MutS_con_dom_sf"/>
</dbReference>
<evidence type="ECO:0000256" key="6">
    <source>
        <dbReference type="ARBA" id="ARBA00022840"/>
    </source>
</evidence>
<dbReference type="InterPro" id="IPR016151">
    <property type="entry name" value="DNA_mismatch_repair_MutS_N"/>
</dbReference>
<dbReference type="FunFam" id="3.40.50.300:FF:000925">
    <property type="entry name" value="DNA mismatch repair protein MSH2"/>
    <property type="match status" value="1"/>
</dbReference>
<dbReference type="PANTHER" id="PTHR11361">
    <property type="entry name" value="DNA MISMATCH REPAIR PROTEIN MUTS FAMILY MEMBER"/>
    <property type="match status" value="1"/>
</dbReference>
<evidence type="ECO:0000256" key="11">
    <source>
        <dbReference type="ARBA" id="ARBA00073545"/>
    </source>
</evidence>
<evidence type="ECO:0000256" key="4">
    <source>
        <dbReference type="ARBA" id="ARBA00022741"/>
    </source>
</evidence>
<dbReference type="SUPFAM" id="SSF52540">
    <property type="entry name" value="P-loop containing nucleoside triphosphate hydrolases"/>
    <property type="match status" value="1"/>
</dbReference>
<sequence length="913" mass="100608">MMYAKEKPEATDIDNAVTSGFCSFIASLPPKPEDTIRLFERQDYYSAHGPDATFVATHVYHTLSVIKQLGSGKNSLPSVTLSSAVAKIFLREALTTRQLRIEIWTPEGGKGKNASGSRWELSRKASPGNLQDVEDLLFSNTDLESAPIVMAVRLGKKDAGSKVVGVAFADASAREIGVSQFADNDLLSNFEALLIQLDVKECVMQADDKRTDIDLNKLREVIERCNVVLTERKSSEFNAKNIEQDLGRLLKGDLATTALPEYDLKTAMAAASALISYLSLTSDSSNSHQYTLRTHDLAQFMRLDASAVRALNLMPAPGLGGSGPISGGRQPSNTSLLGLLNRCKTGQGARMLAQWLKQPLVNLHAIETRQTLVEAFAADGESRDTLRDDYLRAMPDFHRIGKRFQKGGASLEDVVRVYQAALKIPGLIMTLQAVGEEEDPAKQLIKSQYLDELEEYSTSLSKYTEMVEQTIDLKELDRHNYVIKPDYDQNLKRLALKLSEVRDGLDEEHQSVGRDLGLELDKKLHLENNPSHGYCFRLSKLDAKSIHNKRQYNEISTQKSGTLFTTSTLRELANEYGSLSDQYNRAQSGLVKEVVGIAGTGDLVIKEGRHPCLEVQEEIMFIPNDTELCREKSEFLIISGPNMGGKSTYIRQVGVIALMAQCGCFVPASEAQLPIFDSILARVGAGDSQLKGVSTFMAEMLETATILRSATKDSLIIIDELGRGTSTYDGFGLAWAISEHIATKIRAFCLFATHFHELTTLSEELEHVKNLHVVAHVNQTGQTTQERDITLLYKVEPGVCDQSFGIHVAELANFPENVVKLAKRKAEELEDFGGKSTGPEVSKEVTEEGAKILEQVLGEWANLTGLEAGNDGEDVTMGEGSAEEQARVLREVFEKYREQIEGNAWCQSVLGSL</sequence>